<dbReference type="PhylomeDB" id="Q95X84"/>
<dbReference type="Proteomes" id="UP000001940">
    <property type="component" value="Chromosome V"/>
</dbReference>
<dbReference type="WormBase" id="F25G6.1">
    <property type="protein sequence ID" value="CE32877"/>
    <property type="gene ID" value="WBGene00017796"/>
</dbReference>
<evidence type="ECO:0000313" key="3">
    <source>
        <dbReference type="WormBase" id="F25G6.1"/>
    </source>
</evidence>
<dbReference type="EMBL" id="BX284605">
    <property type="protein sequence ID" value="CCD64100.1"/>
    <property type="molecule type" value="Genomic_DNA"/>
</dbReference>
<dbReference type="eggNOG" id="ENOG502T3HH">
    <property type="taxonomic scope" value="Eukaryota"/>
</dbReference>
<gene>
    <name evidence="1" type="ORF">CELE_F25G6.1</name>
    <name evidence="1 3" type="ORF">F25G6.1</name>
</gene>
<dbReference type="PIR" id="T33286">
    <property type="entry name" value="T33286"/>
</dbReference>
<organism evidence="1 2">
    <name type="scientific">Caenorhabditis elegans</name>
    <dbReference type="NCBI Taxonomy" id="6239"/>
    <lineage>
        <taxon>Eukaryota</taxon>
        <taxon>Metazoa</taxon>
        <taxon>Ecdysozoa</taxon>
        <taxon>Nematoda</taxon>
        <taxon>Chromadorea</taxon>
        <taxon>Rhabditida</taxon>
        <taxon>Rhabditina</taxon>
        <taxon>Rhabditomorpha</taxon>
        <taxon>Rhabditoidea</taxon>
        <taxon>Rhabditidae</taxon>
        <taxon>Peloderinae</taxon>
        <taxon>Caenorhabditis</taxon>
    </lineage>
</organism>
<evidence type="ECO:0000313" key="1">
    <source>
        <dbReference type="EMBL" id="CCD64100.1"/>
    </source>
</evidence>
<sequence>MLHKWLTSVDWEEIIAEKRFTETDSVDPAVLHNLLNQNKLIVRIPLEENGGFPFDGHVWSKCDPKNRIKHTARYEKVTVFGVTVNSRQCIDFDNRNFSRHVLPFNDFVFIYYCIQDNSYQLPVDNGKKKRLTAKECEILRTMVIPHRNIHGAMEAAKALGINVTVRQLQNLSRGVPDAIIGNSGSNAATTLETIKELERLYGTRMNHAVDSYGVLDVTFFQSFPEAIKIFLCSCPDMNVVQDWRRNVENICEMDGEMRKRQLKDLLKTTPDGVFFYSRLHIDTTYNLGDAYVTVILGETMNFVTTSSDKCRVLPLGYMVHTNRLAATHEKFADFLSEEFAKVGGVPNGKMIPCLLMDGESSLGEYGKTLDVMTIRCDYHIFSLMSHKYGKPVATKSKPYVFGTMENEKWKTGLLGVFTEDEYSERFEVMEKIVDTNVAQWFHRKRKMFFECASAMAKLLGGHLRQFSTNNISENFNGYVKCKLHKQMTIDKLILKLNEHCEDVIVQCFLSTIGQSARVSLKEDLSELSVEQRLQFLKNIGVTGELLSALNTHPDPAVIRN</sequence>
<dbReference type="OrthoDB" id="5872323at2759"/>
<dbReference type="InParanoid" id="Q95X84"/>
<dbReference type="FunCoup" id="Q95X84">
    <property type="interactions" value="1344"/>
</dbReference>
<name>Q95X84_CAEEL</name>
<dbReference type="AlphaFoldDB" id="Q95X84"/>
<keyword evidence="2" id="KW-1185">Reference proteome</keyword>
<dbReference type="AGR" id="WB:WBGene00017796"/>
<dbReference type="HOGENOM" id="CLU_013969_1_0_1"/>
<dbReference type="OMA" id="MESCENS"/>
<dbReference type="UCSC" id="F25G6.1">
    <property type="organism name" value="c. elegans"/>
</dbReference>
<reference evidence="1 2" key="1">
    <citation type="journal article" date="1998" name="Science">
        <title>Genome sequence of the nematode C. elegans: a platform for investigating biology.</title>
        <authorList>
            <consortium name="The C. elegans sequencing consortium"/>
            <person name="Sulson J.E."/>
            <person name="Waterston R."/>
        </authorList>
    </citation>
    <scope>NUCLEOTIDE SEQUENCE [LARGE SCALE GENOMIC DNA]</scope>
    <source>
        <strain evidence="1 2">Bristol N2</strain>
    </source>
</reference>
<dbReference type="PaxDb" id="6239-F25G6.1"/>
<proteinExistence type="predicted"/>
<accession>Q95X84</accession>
<evidence type="ECO:0000313" key="2">
    <source>
        <dbReference type="Proteomes" id="UP000001940"/>
    </source>
</evidence>
<dbReference type="Bgee" id="WBGene00017796">
    <property type="expression patterns" value="Expressed in pharyngeal muscle cell (C elegans) and 4 other cell types or tissues"/>
</dbReference>
<protein>
    <submittedName>
        <fullName evidence="1">MULE transposase domain-containing protein</fullName>
    </submittedName>
</protein>